<keyword evidence="5 8" id="KW-0812">Transmembrane</keyword>
<dbReference type="Gene3D" id="1.10.3470.10">
    <property type="entry name" value="ABC transporter involved in vitamin B12 uptake, BtuC"/>
    <property type="match status" value="1"/>
</dbReference>
<dbReference type="EMBL" id="RQZG01000001">
    <property type="protein sequence ID" value="RRD07407.1"/>
    <property type="molecule type" value="Genomic_DNA"/>
</dbReference>
<accession>A0A3P1TD80</accession>
<feature type="transmembrane region" description="Helical" evidence="8">
    <location>
        <begin position="94"/>
        <end position="114"/>
    </location>
</feature>
<evidence type="ECO:0000256" key="6">
    <source>
        <dbReference type="ARBA" id="ARBA00022989"/>
    </source>
</evidence>
<reference evidence="9 10" key="1">
    <citation type="submission" date="2018-11" db="EMBL/GenBank/DDBJ databases">
        <title>Genomes From Bacteria Associated with the Canine Oral Cavity: a Test Case for Automated Genome-Based Taxonomic Assignment.</title>
        <authorList>
            <person name="Coil D.A."/>
            <person name="Jospin G."/>
            <person name="Darling A.E."/>
            <person name="Wallis C."/>
            <person name="Davis I.J."/>
            <person name="Harris S."/>
            <person name="Eisen J.A."/>
            <person name="Holcombe L.J."/>
            <person name="O'Flynn C."/>
        </authorList>
    </citation>
    <scope>NUCLEOTIDE SEQUENCE [LARGE SCALE GENOMIC DNA]</scope>
    <source>
        <strain evidence="9 10">OH887_COT-365</strain>
    </source>
</reference>
<dbReference type="OrthoDB" id="4455417at2"/>
<comment type="similarity">
    <text evidence="2">Belongs to the binding-protein-dependent transport system permease family. FecCD subfamily.</text>
</comment>
<dbReference type="GO" id="GO:0005886">
    <property type="term" value="C:plasma membrane"/>
    <property type="evidence" value="ECO:0007669"/>
    <property type="project" value="UniProtKB-SubCell"/>
</dbReference>
<feature type="transmembrane region" description="Helical" evidence="8">
    <location>
        <begin position="38"/>
        <end position="58"/>
    </location>
</feature>
<dbReference type="SUPFAM" id="SSF81345">
    <property type="entry name" value="ABC transporter involved in vitamin B12 uptake, BtuC"/>
    <property type="match status" value="1"/>
</dbReference>
<comment type="subcellular location">
    <subcellularLocation>
        <location evidence="1">Cell membrane</location>
        <topology evidence="1">Multi-pass membrane protein</topology>
    </subcellularLocation>
</comment>
<dbReference type="GO" id="GO:0022857">
    <property type="term" value="F:transmembrane transporter activity"/>
    <property type="evidence" value="ECO:0007669"/>
    <property type="project" value="InterPro"/>
</dbReference>
<feature type="transmembrane region" description="Helical" evidence="8">
    <location>
        <begin position="216"/>
        <end position="241"/>
    </location>
</feature>
<keyword evidence="6 8" id="KW-1133">Transmembrane helix</keyword>
<evidence type="ECO:0000256" key="8">
    <source>
        <dbReference type="SAM" id="Phobius"/>
    </source>
</evidence>
<evidence type="ECO:0000256" key="2">
    <source>
        <dbReference type="ARBA" id="ARBA00007935"/>
    </source>
</evidence>
<gene>
    <name evidence="9" type="ORF">EII34_00580</name>
</gene>
<evidence type="ECO:0000256" key="5">
    <source>
        <dbReference type="ARBA" id="ARBA00022692"/>
    </source>
</evidence>
<feature type="transmembrane region" description="Helical" evidence="8">
    <location>
        <begin position="253"/>
        <end position="278"/>
    </location>
</feature>
<keyword evidence="4" id="KW-1003">Cell membrane</keyword>
<feature type="transmembrane region" description="Helical" evidence="8">
    <location>
        <begin position="284"/>
        <end position="303"/>
    </location>
</feature>
<organism evidence="9 10">
    <name type="scientific">Arachnia propionica</name>
    <dbReference type="NCBI Taxonomy" id="1750"/>
    <lineage>
        <taxon>Bacteria</taxon>
        <taxon>Bacillati</taxon>
        <taxon>Actinomycetota</taxon>
        <taxon>Actinomycetes</taxon>
        <taxon>Propionibacteriales</taxon>
        <taxon>Propionibacteriaceae</taxon>
        <taxon>Arachnia</taxon>
    </lineage>
</organism>
<name>A0A3P1TD80_9ACTN</name>
<dbReference type="Pfam" id="PF01032">
    <property type="entry name" value="FecCD"/>
    <property type="match status" value="1"/>
</dbReference>
<evidence type="ECO:0000256" key="7">
    <source>
        <dbReference type="ARBA" id="ARBA00023136"/>
    </source>
</evidence>
<evidence type="ECO:0000256" key="3">
    <source>
        <dbReference type="ARBA" id="ARBA00022448"/>
    </source>
</evidence>
<keyword evidence="7 8" id="KW-0472">Membrane</keyword>
<evidence type="ECO:0000313" key="10">
    <source>
        <dbReference type="Proteomes" id="UP000280819"/>
    </source>
</evidence>
<dbReference type="Proteomes" id="UP000280819">
    <property type="component" value="Unassembled WGS sequence"/>
</dbReference>
<evidence type="ECO:0000256" key="1">
    <source>
        <dbReference type="ARBA" id="ARBA00004651"/>
    </source>
</evidence>
<feature type="transmembrane region" description="Helical" evidence="8">
    <location>
        <begin position="126"/>
        <end position="146"/>
    </location>
</feature>
<evidence type="ECO:0000256" key="4">
    <source>
        <dbReference type="ARBA" id="ARBA00022475"/>
    </source>
</evidence>
<dbReference type="GO" id="GO:0033214">
    <property type="term" value="P:siderophore-iron import into cell"/>
    <property type="evidence" value="ECO:0007669"/>
    <property type="project" value="TreeGrafter"/>
</dbReference>
<sequence length="308" mass="31447">MMTLAMGAVSVPLDDLPSALLGQHSNARHNLVVHQMRLPRVLVALVAGAALGVSGAVFQSISANALGSPDVIGLTTGAATGAISQIVLLQADPLQVALGALVGGLGTSAVIYLLSLKGGVTGGHRLVLIGLGVGSLLSSVNALMMVRGDVERAFSANVWLSGSLDDVKWGQASPTLVVTLLVLPLVASMARRATLLEMGDDMAQQLGIRGEPTRRWLILLAVLLAGIATSAIGPIAFIALASPQLARILTRSTSLPVFSAAAMGAVILTGALLITSLLPGTVTLPIGQVTGLLGGMYLAWLLTRTRQV</sequence>
<proteinExistence type="inferred from homology"/>
<dbReference type="PANTHER" id="PTHR30472">
    <property type="entry name" value="FERRIC ENTEROBACTIN TRANSPORT SYSTEM PERMEASE PROTEIN"/>
    <property type="match status" value="1"/>
</dbReference>
<dbReference type="InterPro" id="IPR037294">
    <property type="entry name" value="ABC_BtuC-like"/>
</dbReference>
<keyword evidence="3" id="KW-0813">Transport</keyword>
<evidence type="ECO:0000313" key="9">
    <source>
        <dbReference type="EMBL" id="RRD07407.1"/>
    </source>
</evidence>
<dbReference type="PANTHER" id="PTHR30472:SF24">
    <property type="entry name" value="FERRIC ENTEROBACTIN TRANSPORT SYSTEM PERMEASE PROTEIN FEPG"/>
    <property type="match status" value="1"/>
</dbReference>
<dbReference type="AlphaFoldDB" id="A0A3P1TD80"/>
<dbReference type="InterPro" id="IPR000522">
    <property type="entry name" value="ABC_transptr_permease_BtuC"/>
</dbReference>
<dbReference type="CDD" id="cd06550">
    <property type="entry name" value="TM_ABC_iron-siderophores_like"/>
    <property type="match status" value="1"/>
</dbReference>
<comment type="caution">
    <text evidence="9">The sequence shown here is derived from an EMBL/GenBank/DDBJ whole genome shotgun (WGS) entry which is preliminary data.</text>
</comment>
<protein>
    <submittedName>
        <fullName evidence="9">Fe(3+)-siderophore ABC transporter permease</fullName>
    </submittedName>
</protein>